<feature type="transmembrane region" description="Helical" evidence="2">
    <location>
        <begin position="169"/>
        <end position="191"/>
    </location>
</feature>
<accession>A0A917QA17</accession>
<reference evidence="3" key="2">
    <citation type="submission" date="2020-09" db="EMBL/GenBank/DDBJ databases">
        <authorList>
            <person name="Sun Q."/>
            <person name="Zhou Y."/>
        </authorList>
    </citation>
    <scope>NUCLEOTIDE SEQUENCE</scope>
    <source>
        <strain evidence="3">CGMCC 4.7278</strain>
    </source>
</reference>
<keyword evidence="2" id="KW-0472">Membrane</keyword>
<dbReference type="EMBL" id="BMMW01000001">
    <property type="protein sequence ID" value="GGK39178.1"/>
    <property type="molecule type" value="Genomic_DNA"/>
</dbReference>
<dbReference type="AlphaFoldDB" id="A0A917QA17"/>
<evidence type="ECO:0000313" key="3">
    <source>
        <dbReference type="EMBL" id="GGK39178.1"/>
    </source>
</evidence>
<keyword evidence="2" id="KW-1133">Transmembrane helix</keyword>
<keyword evidence="4" id="KW-1185">Reference proteome</keyword>
<feature type="compositionally biased region" description="Pro residues" evidence="1">
    <location>
        <begin position="18"/>
        <end position="29"/>
    </location>
</feature>
<gene>
    <name evidence="3" type="ORF">GCM10011591_08570</name>
</gene>
<sequence length="195" mass="19811">MTSPNHENPAQPNYAAMPPYPAQPYPGQPLYPGQQPDPSAHFAPGQQPYPQPVPVDQFGQPLYAGQHPYAAYYGPAVPTSMPGTVRAAQVISLIAGALGIVLIIAIGAVGGGEAAGRAVAGFIPFVVLAGLACAYGSGGPATRGWAIGIGALECLCGLGGAASQQAPGLMGLIVGATVLLLLSQRSAATWFRRPR</sequence>
<feature type="transmembrane region" description="Helical" evidence="2">
    <location>
        <begin position="90"/>
        <end position="112"/>
    </location>
</feature>
<keyword evidence="2" id="KW-0812">Transmembrane</keyword>
<proteinExistence type="predicted"/>
<reference evidence="3" key="1">
    <citation type="journal article" date="2014" name="Int. J. Syst. Evol. Microbiol.">
        <title>Complete genome sequence of Corynebacterium casei LMG S-19264T (=DSM 44701T), isolated from a smear-ripened cheese.</title>
        <authorList>
            <consortium name="US DOE Joint Genome Institute (JGI-PGF)"/>
            <person name="Walter F."/>
            <person name="Albersmeier A."/>
            <person name="Kalinowski J."/>
            <person name="Ruckert C."/>
        </authorList>
    </citation>
    <scope>NUCLEOTIDE SEQUENCE</scope>
    <source>
        <strain evidence="3">CGMCC 4.7278</strain>
    </source>
</reference>
<evidence type="ECO:0000256" key="2">
    <source>
        <dbReference type="SAM" id="Phobius"/>
    </source>
</evidence>
<evidence type="ECO:0000313" key="4">
    <source>
        <dbReference type="Proteomes" id="UP000612956"/>
    </source>
</evidence>
<comment type="caution">
    <text evidence="3">The sequence shown here is derived from an EMBL/GenBank/DDBJ whole genome shotgun (WGS) entry which is preliminary data.</text>
</comment>
<dbReference type="RefSeq" id="WP_188827453.1">
    <property type="nucleotide sequence ID" value="NZ_BMMW01000001.1"/>
</dbReference>
<evidence type="ECO:0000256" key="1">
    <source>
        <dbReference type="SAM" id="MobiDB-lite"/>
    </source>
</evidence>
<protein>
    <submittedName>
        <fullName evidence="3">Uncharacterized protein</fullName>
    </submittedName>
</protein>
<dbReference type="Proteomes" id="UP000612956">
    <property type="component" value="Unassembled WGS sequence"/>
</dbReference>
<name>A0A917QA17_9NOCA</name>
<feature type="transmembrane region" description="Helical" evidence="2">
    <location>
        <begin position="118"/>
        <end position="137"/>
    </location>
</feature>
<feature type="compositionally biased region" description="Low complexity" evidence="1">
    <location>
        <begin position="30"/>
        <end position="46"/>
    </location>
</feature>
<organism evidence="3 4">
    <name type="scientific">Nocardia camponoti</name>
    <dbReference type="NCBI Taxonomy" id="1616106"/>
    <lineage>
        <taxon>Bacteria</taxon>
        <taxon>Bacillati</taxon>
        <taxon>Actinomycetota</taxon>
        <taxon>Actinomycetes</taxon>
        <taxon>Mycobacteriales</taxon>
        <taxon>Nocardiaceae</taxon>
        <taxon>Nocardia</taxon>
    </lineage>
</organism>
<feature type="region of interest" description="Disordered" evidence="1">
    <location>
        <begin position="1"/>
        <end position="51"/>
    </location>
</feature>